<protein>
    <submittedName>
        <fullName evidence="2">Uncharacterized protein</fullName>
    </submittedName>
</protein>
<dbReference type="EMBL" id="PDUG01000006">
    <property type="protein sequence ID" value="PIC17775.1"/>
    <property type="molecule type" value="Genomic_DNA"/>
</dbReference>
<sequence>MNNQNQRIQLNLHKYKTAGVQQFDIDKSSDEEFDDDDQSSLSSISEDDFSDSESGSYQDTTVSTTPSEATTDEMLWGR</sequence>
<feature type="compositionally biased region" description="Low complexity" evidence="1">
    <location>
        <begin position="60"/>
        <end position="69"/>
    </location>
</feature>
<organism evidence="2 3">
    <name type="scientific">Caenorhabditis nigoni</name>
    <dbReference type="NCBI Taxonomy" id="1611254"/>
    <lineage>
        <taxon>Eukaryota</taxon>
        <taxon>Metazoa</taxon>
        <taxon>Ecdysozoa</taxon>
        <taxon>Nematoda</taxon>
        <taxon>Chromadorea</taxon>
        <taxon>Rhabditida</taxon>
        <taxon>Rhabditina</taxon>
        <taxon>Rhabditomorpha</taxon>
        <taxon>Rhabditoidea</taxon>
        <taxon>Rhabditidae</taxon>
        <taxon>Peloderinae</taxon>
        <taxon>Caenorhabditis</taxon>
    </lineage>
</organism>
<dbReference type="AlphaFoldDB" id="A0A2G5SRN3"/>
<dbReference type="Proteomes" id="UP000230233">
    <property type="component" value="Chromosome X"/>
</dbReference>
<dbReference type="STRING" id="1611254.A0A2G5SRN3"/>
<evidence type="ECO:0000313" key="2">
    <source>
        <dbReference type="EMBL" id="PIC17775.1"/>
    </source>
</evidence>
<comment type="caution">
    <text evidence="2">The sequence shown here is derived from an EMBL/GenBank/DDBJ whole genome shotgun (WGS) entry which is preliminary data.</text>
</comment>
<gene>
    <name evidence="2" type="primary">Cnig_chr_X.g23895</name>
    <name evidence="2" type="ORF">B9Z55_023895</name>
</gene>
<name>A0A2G5SRN3_9PELO</name>
<evidence type="ECO:0000313" key="3">
    <source>
        <dbReference type="Proteomes" id="UP000230233"/>
    </source>
</evidence>
<accession>A0A2G5SRN3</accession>
<feature type="region of interest" description="Disordered" evidence="1">
    <location>
        <begin position="19"/>
        <end position="78"/>
    </location>
</feature>
<evidence type="ECO:0000256" key="1">
    <source>
        <dbReference type="SAM" id="MobiDB-lite"/>
    </source>
</evidence>
<reference evidence="3" key="1">
    <citation type="submission" date="2017-10" db="EMBL/GenBank/DDBJ databases">
        <title>Rapid genome shrinkage in a self-fertile nematode reveals novel sperm competition proteins.</title>
        <authorList>
            <person name="Yin D."/>
            <person name="Schwarz E.M."/>
            <person name="Thomas C.G."/>
            <person name="Felde R.L."/>
            <person name="Korf I.F."/>
            <person name="Cutter A.D."/>
            <person name="Schartner C.M."/>
            <person name="Ralston E.J."/>
            <person name="Meyer B.J."/>
            <person name="Haag E.S."/>
        </authorList>
    </citation>
    <scope>NUCLEOTIDE SEQUENCE [LARGE SCALE GENOMIC DNA]</scope>
    <source>
        <strain evidence="3">JU1422</strain>
    </source>
</reference>
<proteinExistence type="predicted"/>
<keyword evidence="3" id="KW-1185">Reference proteome</keyword>